<evidence type="ECO:0000256" key="4">
    <source>
        <dbReference type="SAM" id="MobiDB-lite"/>
    </source>
</evidence>
<evidence type="ECO:0000256" key="2">
    <source>
        <dbReference type="ARBA" id="ARBA00010511"/>
    </source>
</evidence>
<dbReference type="GeneID" id="36403246"/>
<evidence type="ECO:0000313" key="7">
    <source>
        <dbReference type="Proteomes" id="UP000054928"/>
    </source>
</evidence>
<dbReference type="InterPro" id="IPR012583">
    <property type="entry name" value="RIX1_N"/>
</dbReference>
<comment type="subcellular location">
    <subcellularLocation>
        <location evidence="1">Nucleus</location>
    </subcellularLocation>
</comment>
<dbReference type="AlphaFoldDB" id="A0A0P1ACN9"/>
<dbReference type="GO" id="GO:0005634">
    <property type="term" value="C:nucleus"/>
    <property type="evidence" value="ECO:0007669"/>
    <property type="project" value="UniProtKB-SubCell"/>
</dbReference>
<evidence type="ECO:0000256" key="3">
    <source>
        <dbReference type="ARBA" id="ARBA00023242"/>
    </source>
</evidence>
<dbReference type="SUPFAM" id="SSF48371">
    <property type="entry name" value="ARM repeat"/>
    <property type="match status" value="1"/>
</dbReference>
<dbReference type="InterPro" id="IPR016024">
    <property type="entry name" value="ARM-type_fold"/>
</dbReference>
<reference evidence="7" key="1">
    <citation type="submission" date="2014-09" db="EMBL/GenBank/DDBJ databases">
        <authorList>
            <person name="Sharma Rahul"/>
            <person name="Thines Marco"/>
        </authorList>
    </citation>
    <scope>NUCLEOTIDE SEQUENCE [LARGE SCALE GENOMIC DNA]</scope>
</reference>
<feature type="compositionally biased region" description="Basic and acidic residues" evidence="4">
    <location>
        <begin position="695"/>
        <end position="717"/>
    </location>
</feature>
<keyword evidence="7" id="KW-1185">Reference proteome</keyword>
<evidence type="ECO:0000256" key="1">
    <source>
        <dbReference type="ARBA" id="ARBA00004123"/>
    </source>
</evidence>
<protein>
    <submittedName>
        <fullName evidence="6">Armadillo-type fold</fullName>
    </submittedName>
</protein>
<dbReference type="Pfam" id="PF08167">
    <property type="entry name" value="RIX1"/>
    <property type="match status" value="1"/>
</dbReference>
<accession>A0A0P1ACN9</accession>
<keyword evidence="3" id="KW-0539">Nucleus</keyword>
<dbReference type="EMBL" id="CCYD01000321">
    <property type="protein sequence ID" value="CEG38097.1"/>
    <property type="molecule type" value="Genomic_DNA"/>
</dbReference>
<proteinExistence type="inferred from homology"/>
<feature type="compositionally biased region" description="Acidic residues" evidence="4">
    <location>
        <begin position="683"/>
        <end position="694"/>
    </location>
</feature>
<dbReference type="GO" id="GO:0006364">
    <property type="term" value="P:rRNA processing"/>
    <property type="evidence" value="ECO:0007669"/>
    <property type="project" value="TreeGrafter"/>
</dbReference>
<dbReference type="OrthoDB" id="73962at2759"/>
<evidence type="ECO:0000313" key="6">
    <source>
        <dbReference type="EMBL" id="CEG38097.1"/>
    </source>
</evidence>
<dbReference type="Proteomes" id="UP000054928">
    <property type="component" value="Unassembled WGS sequence"/>
</dbReference>
<dbReference type="PANTHER" id="PTHR34105">
    <property type="entry name" value="PROLINE-, GLUTAMIC ACID- AND LEUCINE-RICH PROTEIN 1"/>
    <property type="match status" value="1"/>
</dbReference>
<feature type="domain" description="Pre-rRNA-processing protein RIX1 N-terminal" evidence="5">
    <location>
        <begin position="20"/>
        <end position="218"/>
    </location>
</feature>
<organism evidence="6 7">
    <name type="scientific">Plasmopara halstedii</name>
    <name type="common">Downy mildew of sunflower</name>
    <dbReference type="NCBI Taxonomy" id="4781"/>
    <lineage>
        <taxon>Eukaryota</taxon>
        <taxon>Sar</taxon>
        <taxon>Stramenopiles</taxon>
        <taxon>Oomycota</taxon>
        <taxon>Peronosporomycetes</taxon>
        <taxon>Peronosporales</taxon>
        <taxon>Peronosporaceae</taxon>
        <taxon>Plasmopara</taxon>
    </lineage>
</organism>
<feature type="compositionally biased region" description="Acidic residues" evidence="4">
    <location>
        <begin position="737"/>
        <end position="754"/>
    </location>
</feature>
<dbReference type="PANTHER" id="PTHR34105:SF1">
    <property type="entry name" value="PROLINE-, GLUTAMIC ACID- AND LEUCINE-RICH PROTEIN 1"/>
    <property type="match status" value="1"/>
</dbReference>
<feature type="region of interest" description="Disordered" evidence="4">
    <location>
        <begin position="683"/>
        <end position="754"/>
    </location>
</feature>
<comment type="similarity">
    <text evidence="2">Belongs to the RIX1/PELP1 family.</text>
</comment>
<dbReference type="RefSeq" id="XP_024574466.1">
    <property type="nucleotide sequence ID" value="XM_024723496.1"/>
</dbReference>
<evidence type="ECO:0000259" key="5">
    <source>
        <dbReference type="Pfam" id="PF08167"/>
    </source>
</evidence>
<dbReference type="OMA" id="IALAHCM"/>
<sequence length="754" mass="82794">MAANSRAVETALARNLLSSILALAISSDLDTNNAAIETFMSQQVILCEALERHNVFGLVTDGKALSKWQNRLIEFIGGSSKASRIGWELMLITIRQSPLERLEALTVNLLDRAVKVFKRQQSSNNIDETMAHTIVAICGVMRVLLLHVEKYNPETRREALELLPKLLQSLVVLMLHTTNASMAIAQFKLVSMLMCETPNALRGFAVKIESACVNVLFSNVDGCAVNEKVVEEATVCLATLCNVFDDSQQVWIQMVQKALEVAHQQLDLLAKNRVTMAPVEEVTKKKPWAQEVISHQLPIYQRVSLTLNRMVYALRVLHELLNVSVRIKTRRHVSEREVQQVLSDIISFVRRAMGVRAHEVGKHTGLSDDGVRFPVSVVYAVLPCVHVQALRVLSATIERAGICALRHAGKVTRVLLLASESVGDGEDLKALADATSVCARCLGASTVEKLGVPLLNELILRCERTLDDEASSICSFKPVASVQHNDLKNSGNKSKKRKRQAAAAATLAALKNGNAATNTRFVSLRDETVIASNLNAILMAVATCVSVYGSLLPQQCRSLTSKLILKSVQCRHVVLSQDPSVVDPVVLALLSDALTADALGSHGANLLEGNCYWQRRSIGISTASSTLQLIALNASEAVVHPRAPPISINFQQHSNKEENHNSFSDILKPTKEFTIQGDVMDWDENEQNNCDDEDGKAAPKDVERMQVDDISNKKHDAEEGDDGPTAQWMNEKSDTFGEADQDDDDFPDIVVDDE</sequence>
<name>A0A0P1ACN9_PLAHL</name>